<sequence>MPAVTTPDILALPRVDAPAVEALPRRVGVVVDSQRALEGAGFPVRRPTADPRVWDALDPILMLDHMIAAYEPHEAKGAPWHPHRGFETVTYLMDGVFVHTDSHGGGGVIADGDTQWMTAGSGLLHDELPSEHLVMNGGEFDGIQMWVNLPARAKMHAPRYQDIKGQGLTLLTSADGGTLIRVIAGRIGEYEGPGSTFSPINLVHLSLAPGAQVRVPWVPGWSGMAYSLHGDGFVGDDRRPLGESQMAVFSKDGNYLTVEAAGEQHHKTGAMEVILFGGEPIREPVARYGPFVMNTKEEIYQAMEDFRSGRMGQIPAGHEGRDYAPAPEEFNNPSNQGCEILFGPQWRGEGA</sequence>
<dbReference type="Pfam" id="PF02678">
    <property type="entry name" value="Pirin"/>
    <property type="match status" value="1"/>
</dbReference>
<dbReference type="InterPro" id="IPR008778">
    <property type="entry name" value="Pirin_C_dom"/>
</dbReference>
<dbReference type="InterPro" id="IPR003829">
    <property type="entry name" value="Pirin_N_dom"/>
</dbReference>
<dbReference type="RefSeq" id="WP_380618005.1">
    <property type="nucleotide sequence ID" value="NZ_JBHSDK010000003.1"/>
</dbReference>
<dbReference type="EMBL" id="JBHSDK010000003">
    <property type="protein sequence ID" value="MFC4334271.1"/>
    <property type="molecule type" value="Genomic_DNA"/>
</dbReference>
<evidence type="ECO:0000259" key="3">
    <source>
        <dbReference type="Pfam" id="PF02678"/>
    </source>
</evidence>
<dbReference type="Pfam" id="PF05726">
    <property type="entry name" value="Pirin_C"/>
    <property type="match status" value="1"/>
</dbReference>
<dbReference type="InterPro" id="IPR012093">
    <property type="entry name" value="Pirin"/>
</dbReference>
<reference evidence="6" key="1">
    <citation type="journal article" date="2019" name="Int. J. Syst. Evol. Microbiol.">
        <title>The Global Catalogue of Microorganisms (GCM) 10K type strain sequencing project: providing services to taxonomists for standard genome sequencing and annotation.</title>
        <authorList>
            <consortium name="The Broad Institute Genomics Platform"/>
            <consortium name="The Broad Institute Genome Sequencing Center for Infectious Disease"/>
            <person name="Wu L."/>
            <person name="Ma J."/>
        </authorList>
    </citation>
    <scope>NUCLEOTIDE SEQUENCE [LARGE SCALE GENOMIC DNA]</scope>
    <source>
        <strain evidence="6">IBRC-M 10908</strain>
    </source>
</reference>
<comment type="caution">
    <text evidence="5">The sequence shown here is derived from an EMBL/GenBank/DDBJ whole genome shotgun (WGS) entry which is preliminary data.</text>
</comment>
<protein>
    <submittedName>
        <fullName evidence="5">Pirin family protein</fullName>
    </submittedName>
</protein>
<keyword evidence="6" id="KW-1185">Reference proteome</keyword>
<comment type="similarity">
    <text evidence="1 2">Belongs to the pirin family.</text>
</comment>
<dbReference type="PANTHER" id="PTHR13903:SF8">
    <property type="entry name" value="PIRIN"/>
    <property type="match status" value="1"/>
</dbReference>
<organism evidence="5 6">
    <name type="scientific">Salininema proteolyticum</name>
    <dbReference type="NCBI Taxonomy" id="1607685"/>
    <lineage>
        <taxon>Bacteria</taxon>
        <taxon>Bacillati</taxon>
        <taxon>Actinomycetota</taxon>
        <taxon>Actinomycetes</taxon>
        <taxon>Glycomycetales</taxon>
        <taxon>Glycomycetaceae</taxon>
        <taxon>Salininema</taxon>
    </lineage>
</organism>
<feature type="domain" description="Pirin N-terminal" evidence="3">
    <location>
        <begin position="46"/>
        <end position="147"/>
    </location>
</feature>
<evidence type="ECO:0000313" key="6">
    <source>
        <dbReference type="Proteomes" id="UP001595823"/>
    </source>
</evidence>
<accession>A0ABV8TV48</accession>
<dbReference type="CDD" id="cd02909">
    <property type="entry name" value="cupin_pirin_N"/>
    <property type="match status" value="1"/>
</dbReference>
<evidence type="ECO:0000313" key="5">
    <source>
        <dbReference type="EMBL" id="MFC4334271.1"/>
    </source>
</evidence>
<dbReference type="SUPFAM" id="SSF51182">
    <property type="entry name" value="RmlC-like cupins"/>
    <property type="match status" value="1"/>
</dbReference>
<gene>
    <name evidence="5" type="ORF">ACFPET_03565</name>
</gene>
<dbReference type="Gene3D" id="2.60.120.10">
    <property type="entry name" value="Jelly Rolls"/>
    <property type="match status" value="2"/>
</dbReference>
<name>A0ABV8TV48_9ACTN</name>
<dbReference type="InterPro" id="IPR014710">
    <property type="entry name" value="RmlC-like_jellyroll"/>
</dbReference>
<proteinExistence type="inferred from homology"/>
<feature type="domain" description="Pirin C-terminal" evidence="4">
    <location>
        <begin position="203"/>
        <end position="312"/>
    </location>
</feature>
<dbReference type="Proteomes" id="UP001595823">
    <property type="component" value="Unassembled WGS sequence"/>
</dbReference>
<dbReference type="InterPro" id="IPR011051">
    <property type="entry name" value="RmlC_Cupin_sf"/>
</dbReference>
<dbReference type="CDD" id="cd02247">
    <property type="entry name" value="cupin_pirin_C"/>
    <property type="match status" value="1"/>
</dbReference>
<dbReference type="PIRSF" id="PIRSF006232">
    <property type="entry name" value="Pirin"/>
    <property type="match status" value="1"/>
</dbReference>
<dbReference type="PANTHER" id="PTHR13903">
    <property type="entry name" value="PIRIN-RELATED"/>
    <property type="match status" value="1"/>
</dbReference>
<evidence type="ECO:0000256" key="1">
    <source>
        <dbReference type="ARBA" id="ARBA00008416"/>
    </source>
</evidence>
<evidence type="ECO:0000256" key="2">
    <source>
        <dbReference type="RuleBase" id="RU003457"/>
    </source>
</evidence>
<evidence type="ECO:0000259" key="4">
    <source>
        <dbReference type="Pfam" id="PF05726"/>
    </source>
</evidence>